<dbReference type="SUPFAM" id="SSF52266">
    <property type="entry name" value="SGNH hydrolase"/>
    <property type="match status" value="1"/>
</dbReference>
<dbReference type="Gene3D" id="3.40.50.1110">
    <property type="entry name" value="SGNH hydrolase"/>
    <property type="match status" value="1"/>
</dbReference>
<dbReference type="InterPro" id="IPR036514">
    <property type="entry name" value="SGNH_hydro_sf"/>
</dbReference>
<proteinExistence type="predicted"/>
<dbReference type="AlphaFoldDB" id="A0A1F7FJR7"/>
<name>A0A1F7FJR7_UNCRA</name>
<evidence type="ECO:0000313" key="5">
    <source>
        <dbReference type="Proteomes" id="UP000179243"/>
    </source>
</evidence>
<dbReference type="Pfam" id="PF03629">
    <property type="entry name" value="SASA"/>
    <property type="match status" value="1"/>
</dbReference>
<dbReference type="InterPro" id="IPR005181">
    <property type="entry name" value="SASA"/>
</dbReference>
<keyword evidence="1" id="KW-0378">Hydrolase</keyword>
<feature type="signal peptide" evidence="2">
    <location>
        <begin position="1"/>
        <end position="25"/>
    </location>
</feature>
<protein>
    <recommendedName>
        <fullName evidence="3">F5/8 type C domain-containing protein</fullName>
    </recommendedName>
</protein>
<evidence type="ECO:0000256" key="1">
    <source>
        <dbReference type="ARBA" id="ARBA00022801"/>
    </source>
</evidence>
<dbReference type="InterPro" id="IPR008964">
    <property type="entry name" value="Invasin/intimin_cell_adhesion"/>
</dbReference>
<gene>
    <name evidence="4" type="ORF">A2519_18695</name>
</gene>
<accession>A0A1F7FJR7</accession>
<sequence length="875" mass="96390">MKTYVLLLVSLFVLKSLSLCQTVFFASFPQKNQLYARDAQDSASVTVSGSVTSAGSDSVTLTVLKNGGFYQYYKQALVYNADSAPFAFSARLHAGLASYKFELRVNATLVSSADSVLSGDAYLVDGQSNAATAEIYDYPKIAFYSPWLRTFSLSDTAWHRSITSSWCLATHIIENDSIPVCFINGAVGGTSISQHQRDTSLSSIYGKIYFRITRAGLRNGIRAMLWYQGEAENGDSLYNAVGYATSFKAVHDAWLGDCPGIQHFYVFQIRPGCGSGFQDILRDCQRRLPNLLSDVSLMSTTNVADRNADNCHYLVTGLHELGDMMYRLLARDMYSSTDTVHITPPNIQKAWYVDDERTRLVLQFDQPVLLPADTNMKKFFAVQREWNVADSLSADTAAHTVTLYMRNGAAEGDGVSYIPPEFDPFTGLNYNGPWLSNTRGIGPLTFFQFPIENKDPYDSLTALSMQAFAHDSVLEQYDTTRVSAVTAYSTGKIDTTEKECVYTSLNTFIATVSVFGQVIAKNTGTARIRVSKRGFLDTVSIRIVSTTALLDSIRLSEHQKNVALIGFTLKATGYYRKGDERFSANIDTVVNWVSGLPITVSVIKGVVRHVAGNSPAPIPVVASLSGVSDTCLVTAPWLVPRTDMRLSINNTYSTGFSAAYVFDSTRASWLSSAPPPQPLDIAFTQSYRITKLFYLPWQDNRLNGVITQYVILRSLDSVFFDTLASGAWSLDLAQKEAVFPATDARYVRLMAMSANNGHVNADEIGFQRADTSTTSIMDETMPLPTTAFSVAPNPFNPSLNITCALTKAGDDLRISIFSIDGQKIRTLHHGHRIPGRYRVIWDGRDNAGNLLASGIYVVALNGPMLSLQKKVLFLK</sequence>
<evidence type="ECO:0000259" key="3">
    <source>
        <dbReference type="PROSITE" id="PS50022"/>
    </source>
</evidence>
<dbReference type="InterPro" id="IPR008979">
    <property type="entry name" value="Galactose-bd-like_sf"/>
</dbReference>
<dbReference type="Gene3D" id="2.60.40.1080">
    <property type="match status" value="1"/>
</dbReference>
<reference evidence="4 5" key="1">
    <citation type="journal article" date="2016" name="Nat. Commun.">
        <title>Thousands of microbial genomes shed light on interconnected biogeochemical processes in an aquifer system.</title>
        <authorList>
            <person name="Anantharaman K."/>
            <person name="Brown C.T."/>
            <person name="Hug L.A."/>
            <person name="Sharon I."/>
            <person name="Castelle C.J."/>
            <person name="Probst A.J."/>
            <person name="Thomas B.C."/>
            <person name="Singh A."/>
            <person name="Wilkins M.J."/>
            <person name="Karaoz U."/>
            <person name="Brodie E.L."/>
            <person name="Williams K.H."/>
            <person name="Hubbard S.S."/>
            <person name="Banfield J.F."/>
        </authorList>
    </citation>
    <scope>NUCLEOTIDE SEQUENCE [LARGE SCALE GENOMIC DNA]</scope>
</reference>
<evidence type="ECO:0000256" key="2">
    <source>
        <dbReference type="SAM" id="SignalP"/>
    </source>
</evidence>
<comment type="caution">
    <text evidence="4">The sequence shown here is derived from an EMBL/GenBank/DDBJ whole genome shotgun (WGS) entry which is preliminary data.</text>
</comment>
<evidence type="ECO:0000313" key="4">
    <source>
        <dbReference type="EMBL" id="OGK06702.1"/>
    </source>
</evidence>
<feature type="chain" id="PRO_5009528811" description="F5/8 type C domain-containing protein" evidence="2">
    <location>
        <begin position="26"/>
        <end position="875"/>
    </location>
</feature>
<dbReference type="PROSITE" id="PS50022">
    <property type="entry name" value="FA58C_3"/>
    <property type="match status" value="1"/>
</dbReference>
<dbReference type="InterPro" id="IPR000421">
    <property type="entry name" value="FA58C"/>
</dbReference>
<organism evidence="4 5">
    <name type="scientific">Candidatus Raymondbacteria bacterium RIFOXYD12_FULL_49_13</name>
    <dbReference type="NCBI Taxonomy" id="1817890"/>
    <lineage>
        <taxon>Bacteria</taxon>
        <taxon>Raymondiibacteriota</taxon>
    </lineage>
</organism>
<dbReference type="Pfam" id="PF00754">
    <property type="entry name" value="F5_F8_type_C"/>
    <property type="match status" value="1"/>
</dbReference>
<dbReference type="SUPFAM" id="SSF49373">
    <property type="entry name" value="Invasin/intimin cell-adhesion fragments"/>
    <property type="match status" value="1"/>
</dbReference>
<dbReference type="Pfam" id="PF13860">
    <property type="entry name" value="FlgD_ig"/>
    <property type="match status" value="1"/>
</dbReference>
<feature type="domain" description="F5/8 type C" evidence="3">
    <location>
        <begin position="627"/>
        <end position="769"/>
    </location>
</feature>
<dbReference type="SUPFAM" id="SSF49785">
    <property type="entry name" value="Galactose-binding domain-like"/>
    <property type="match status" value="1"/>
</dbReference>
<dbReference type="Gene3D" id="2.60.40.4070">
    <property type="match status" value="1"/>
</dbReference>
<dbReference type="EMBL" id="MFYX01000023">
    <property type="protein sequence ID" value="OGK06702.1"/>
    <property type="molecule type" value="Genomic_DNA"/>
</dbReference>
<keyword evidence="2" id="KW-0732">Signal</keyword>
<dbReference type="Proteomes" id="UP000179243">
    <property type="component" value="Unassembled WGS sequence"/>
</dbReference>
<dbReference type="InterPro" id="IPR025965">
    <property type="entry name" value="FlgD/Vpr_Ig-like"/>
</dbReference>
<dbReference type="Gene3D" id="2.60.120.260">
    <property type="entry name" value="Galactose-binding domain-like"/>
    <property type="match status" value="1"/>
</dbReference>
<dbReference type="GO" id="GO:0016787">
    <property type="term" value="F:hydrolase activity"/>
    <property type="evidence" value="ECO:0007669"/>
    <property type="project" value="UniProtKB-KW"/>
</dbReference>